<dbReference type="InterPro" id="IPR002711">
    <property type="entry name" value="HNH"/>
</dbReference>
<dbReference type="InterPro" id="IPR003615">
    <property type="entry name" value="HNH_nuc"/>
</dbReference>
<dbReference type="Proteomes" id="UP000289486">
    <property type="component" value="Segment"/>
</dbReference>
<keyword evidence="2" id="KW-0540">Nuclease</keyword>
<name>A0A411AWB0_9CAUD</name>
<feature type="domain" description="HNH nuclease" evidence="1">
    <location>
        <begin position="180"/>
        <end position="235"/>
    </location>
</feature>
<evidence type="ECO:0000259" key="1">
    <source>
        <dbReference type="SMART" id="SM00507"/>
    </source>
</evidence>
<reference evidence="2 3" key="1">
    <citation type="submission" date="2019-01" db="EMBL/GenBank/DDBJ databases">
        <title>Complete genome sequence of Pantoea phage vB_PagM_LIET2.</title>
        <authorList>
            <person name="Truncaite L."/>
            <person name="Simoliuniene M."/>
            <person name="Kazlauskas D."/>
            <person name="Meskys R."/>
            <person name="Simoliunas E."/>
        </authorList>
    </citation>
    <scope>NUCLEOTIDE SEQUENCE [LARGE SCALE GENOMIC DNA]</scope>
</reference>
<keyword evidence="3" id="KW-1185">Reference proteome</keyword>
<dbReference type="SMART" id="SM00507">
    <property type="entry name" value="HNHc"/>
    <property type="match status" value="1"/>
</dbReference>
<dbReference type="GO" id="GO:0008270">
    <property type="term" value="F:zinc ion binding"/>
    <property type="evidence" value="ECO:0007669"/>
    <property type="project" value="InterPro"/>
</dbReference>
<accession>A0A411AWB0</accession>
<proteinExistence type="predicted"/>
<dbReference type="GO" id="GO:0003676">
    <property type="term" value="F:nucleic acid binding"/>
    <property type="evidence" value="ECO:0007669"/>
    <property type="project" value="InterPro"/>
</dbReference>
<dbReference type="Gene3D" id="1.10.30.50">
    <property type="match status" value="1"/>
</dbReference>
<sequence>MFDMTKTEIIKCDLNGITCGMEWSQPEGRDMPVIKFRFEEHDTNRTIFHKTRIFSQREDTREKAVTGLNEIDHAMKAGGAIVKAALDVGPYAENHRSDIDIVMAADLDSVLVGVKGVIVVYRHSESTDPKSGRVYTSSFVHRVLPWDENIEAVISNVHPDDFIGMRGDVASFCQTKEWLIVRREVLKLFGARCLCCGATSANAVITVDHIIPRSRKPALSLSPSNLQVLCRECNVGKGSDDETDYRSDDQIEAARRLEKTMTSDD</sequence>
<dbReference type="CDD" id="cd00085">
    <property type="entry name" value="HNHc"/>
    <property type="match status" value="1"/>
</dbReference>
<organism evidence="2 3">
    <name type="scientific">Pantoea phage vB_PagM_LIET2</name>
    <dbReference type="NCBI Taxonomy" id="2508071"/>
    <lineage>
        <taxon>Viruses</taxon>
        <taxon>Duplodnaviria</taxon>
        <taxon>Heunggongvirae</taxon>
        <taxon>Uroviricota</taxon>
        <taxon>Caudoviricetes</taxon>
        <taxon>Lietduovirus</taxon>
        <taxon>Lietduovirus LIET2</taxon>
    </lineage>
</organism>
<keyword evidence="2" id="KW-0255">Endonuclease</keyword>
<dbReference type="EMBL" id="MK388689">
    <property type="protein sequence ID" value="QAX92376.1"/>
    <property type="molecule type" value="Genomic_DNA"/>
</dbReference>
<protein>
    <submittedName>
        <fullName evidence="2">HNH endonuclease</fullName>
    </submittedName>
</protein>
<evidence type="ECO:0000313" key="3">
    <source>
        <dbReference type="Proteomes" id="UP000289486"/>
    </source>
</evidence>
<dbReference type="GO" id="GO:0004519">
    <property type="term" value="F:endonuclease activity"/>
    <property type="evidence" value="ECO:0007669"/>
    <property type="project" value="UniProtKB-KW"/>
</dbReference>
<evidence type="ECO:0000313" key="2">
    <source>
        <dbReference type="EMBL" id="QAX92376.1"/>
    </source>
</evidence>
<dbReference type="Pfam" id="PF01844">
    <property type="entry name" value="HNH"/>
    <property type="match status" value="1"/>
</dbReference>
<gene>
    <name evidence="2" type="ORF">LIET2_gp124</name>
</gene>
<keyword evidence="2" id="KW-0378">Hydrolase</keyword>